<dbReference type="Gene3D" id="1.10.1660.20">
    <property type="match status" value="1"/>
</dbReference>
<protein>
    <submittedName>
        <fullName evidence="5">Excisionase</fullName>
    </submittedName>
</protein>
<evidence type="ECO:0000256" key="3">
    <source>
        <dbReference type="SAM" id="MobiDB-lite"/>
    </source>
</evidence>
<reference evidence="5" key="1">
    <citation type="submission" date="2024-02" db="EMBL/GenBank/DDBJ databases">
        <authorList>
            <consortium name="Clinical and Environmental Microbiology Branch: Whole genome sequencing antimicrobial resistance pathogens in the healthcare setting"/>
        </authorList>
    </citation>
    <scope>NUCLEOTIDE SEQUENCE</scope>
    <source>
        <strain evidence="5">2021DK-00143</strain>
    </source>
</reference>
<dbReference type="EMBL" id="ABLOKC030000023">
    <property type="protein sequence ID" value="EML1472931.1"/>
    <property type="molecule type" value="Genomic_DNA"/>
</dbReference>
<accession>A0AAI9DNR4</accession>
<keyword evidence="2" id="KW-0233">DNA recombination</keyword>
<feature type="region of interest" description="Disordered" evidence="3">
    <location>
        <begin position="58"/>
        <end position="83"/>
    </location>
</feature>
<comment type="caution">
    <text evidence="5">The sequence shown here is derived from an EMBL/GenBank/DDBJ whole genome shotgun (WGS) entry which is preliminary data.</text>
</comment>
<dbReference type="InterPro" id="IPR012884">
    <property type="entry name" value="Excisionase-like"/>
</dbReference>
<sequence length="83" mass="9245">MSRLVCLEDWAKDEFGGEAPSLRTLKIYAKGQMMAPPAIKVGRKWMIDRESRFTGISAKPKISPSANPKLRRIIEDGSQTANP</sequence>
<dbReference type="InterPro" id="IPR038137">
    <property type="entry name" value="Excisionase-like_sf"/>
</dbReference>
<evidence type="ECO:0000313" key="5">
    <source>
        <dbReference type="EMBL" id="EML1472931.1"/>
    </source>
</evidence>
<evidence type="ECO:0000256" key="2">
    <source>
        <dbReference type="ARBA" id="ARBA00023172"/>
    </source>
</evidence>
<proteinExistence type="predicted"/>
<name>A0AAI9DNR4_PLUGE</name>
<dbReference type="GO" id="GO:0003677">
    <property type="term" value="F:DNA binding"/>
    <property type="evidence" value="ECO:0007669"/>
    <property type="project" value="UniProtKB-KW"/>
</dbReference>
<dbReference type="Pfam" id="PF07825">
    <property type="entry name" value="Exc"/>
    <property type="match status" value="1"/>
</dbReference>
<evidence type="ECO:0000259" key="4">
    <source>
        <dbReference type="Pfam" id="PF07825"/>
    </source>
</evidence>
<gene>
    <name evidence="5" type="ORF">QEG54_003716</name>
</gene>
<dbReference type="AlphaFoldDB" id="A0AAI9DNR4"/>
<organism evidence="5">
    <name type="scientific">Pluralibacter gergoviae</name>
    <name type="common">Enterobacter gergoviae</name>
    <dbReference type="NCBI Taxonomy" id="61647"/>
    <lineage>
        <taxon>Bacteria</taxon>
        <taxon>Pseudomonadati</taxon>
        <taxon>Pseudomonadota</taxon>
        <taxon>Gammaproteobacteria</taxon>
        <taxon>Enterobacterales</taxon>
        <taxon>Enterobacteriaceae</taxon>
        <taxon>Pluralibacter</taxon>
    </lineage>
</organism>
<dbReference type="GO" id="GO:0006310">
    <property type="term" value="P:DNA recombination"/>
    <property type="evidence" value="ECO:0007669"/>
    <property type="project" value="UniProtKB-KW"/>
</dbReference>
<evidence type="ECO:0000256" key="1">
    <source>
        <dbReference type="ARBA" id="ARBA00023125"/>
    </source>
</evidence>
<dbReference type="SUPFAM" id="SSF46955">
    <property type="entry name" value="Putative DNA-binding domain"/>
    <property type="match status" value="1"/>
</dbReference>
<feature type="domain" description="Excisionase-like" evidence="4">
    <location>
        <begin position="5"/>
        <end position="74"/>
    </location>
</feature>
<dbReference type="InterPro" id="IPR009061">
    <property type="entry name" value="DNA-bd_dom_put_sf"/>
</dbReference>
<keyword evidence="1" id="KW-0238">DNA-binding</keyword>